<dbReference type="Pfam" id="PF08800">
    <property type="entry name" value="BT4734-like_N"/>
    <property type="match status" value="1"/>
</dbReference>
<evidence type="ECO:0000313" key="2">
    <source>
        <dbReference type="EMBL" id="TFH96497.1"/>
    </source>
</evidence>
<evidence type="ECO:0000313" key="3">
    <source>
        <dbReference type="Proteomes" id="UP000297225"/>
    </source>
</evidence>
<reference evidence="2 3" key="1">
    <citation type="submission" date="2019-03" db="EMBL/GenBank/DDBJ databases">
        <title>Porphyromonas levii Isolated from the Uterus of Dairy Cows.</title>
        <authorList>
            <person name="Francis A.M."/>
        </authorList>
    </citation>
    <scope>NUCLEOTIDE SEQUENCE [LARGE SCALE GENOMIC DNA]</scope>
    <source>
        <strain evidence="2 3">AF5678</strain>
    </source>
</reference>
<dbReference type="InterPro" id="IPR014907">
    <property type="entry name" value="BT4734-like_N"/>
</dbReference>
<feature type="domain" description="BT4734-like N-terminal" evidence="1">
    <location>
        <begin position="55"/>
        <end position="180"/>
    </location>
</feature>
<dbReference type="EMBL" id="SPNC01000019">
    <property type="protein sequence ID" value="TFH96497.1"/>
    <property type="molecule type" value="Genomic_DNA"/>
</dbReference>
<dbReference type="STRING" id="1122973.GCA_000379925_01177"/>
<keyword evidence="3" id="KW-1185">Reference proteome</keyword>
<comment type="caution">
    <text evidence="2">The sequence shown here is derived from an EMBL/GenBank/DDBJ whole genome shotgun (WGS) entry which is preliminary data.</text>
</comment>
<gene>
    <name evidence="2" type="ORF">E4P47_02305</name>
</gene>
<sequence length="339" mass="38445">MLHAGSHIATSGDPLSKVPLDYLYHSIKNPKPHILNRIKQLRAVRNIDPKQYSLLKRDLPYIVCGAFNPAVRRTENFAFTSYFIIDIDHVAEKGLELTALREKIEADSRVLLSFVSPSGDGLKLLFHLSERCYDAGVFSLFYKLFVRDFSIQYGLDQVVDSKTSDVTRACFISYDPEVYYNSEATPVDLGALVDSRNPYMMFGEKKRLEEDEKYREEEQEKSATPKGDVDQEVMQRIKEILGKVPPKPDKPAPYVPEQLNMIMTELSTYITETGLIVDEVINISYGKKIRASVGTNKAEINLFFGKRGYSVVQSPRTGTSAELNEALAKMVESFVYNRI</sequence>
<dbReference type="RefSeq" id="WP_134849671.1">
    <property type="nucleotide sequence ID" value="NZ_CP197400.1"/>
</dbReference>
<name>A0A4Y8WRC5_9PORP</name>
<dbReference type="AlphaFoldDB" id="A0A4Y8WRC5"/>
<protein>
    <submittedName>
        <fullName evidence="2">Virulence protein E</fullName>
    </submittedName>
</protein>
<organism evidence="2 3">
    <name type="scientific">Porphyromonas levii</name>
    <dbReference type="NCBI Taxonomy" id="28114"/>
    <lineage>
        <taxon>Bacteria</taxon>
        <taxon>Pseudomonadati</taxon>
        <taxon>Bacteroidota</taxon>
        <taxon>Bacteroidia</taxon>
        <taxon>Bacteroidales</taxon>
        <taxon>Porphyromonadaceae</taxon>
        <taxon>Porphyromonas</taxon>
    </lineage>
</organism>
<evidence type="ECO:0000259" key="1">
    <source>
        <dbReference type="Pfam" id="PF08800"/>
    </source>
</evidence>
<dbReference type="Proteomes" id="UP000297225">
    <property type="component" value="Unassembled WGS sequence"/>
</dbReference>
<proteinExistence type="predicted"/>
<dbReference type="NCBIfam" id="NF040562">
    <property type="entry name" value="PrimPol_Db"/>
    <property type="match status" value="1"/>
</dbReference>
<accession>A0A4Y8WRC5</accession>
<dbReference type="GeneID" id="66797086"/>
<dbReference type="OrthoDB" id="2781056at2"/>